<gene>
    <name evidence="1" type="ORF">MCOS_LOCUS9342</name>
</gene>
<evidence type="ECO:0000313" key="1">
    <source>
        <dbReference type="EMBL" id="VDD83339.1"/>
    </source>
</evidence>
<reference evidence="1 2" key="1">
    <citation type="submission" date="2018-10" db="EMBL/GenBank/DDBJ databases">
        <authorList>
            <consortium name="Pathogen Informatics"/>
        </authorList>
    </citation>
    <scope>NUCLEOTIDE SEQUENCE [LARGE SCALE GENOMIC DNA]</scope>
</reference>
<name>A0A0R3UNG7_MESCO</name>
<dbReference type="OrthoDB" id="6301656at2759"/>
<evidence type="ECO:0000313" key="2">
    <source>
        <dbReference type="Proteomes" id="UP000267029"/>
    </source>
</evidence>
<organism evidence="1 2">
    <name type="scientific">Mesocestoides corti</name>
    <name type="common">Flatworm</name>
    <dbReference type="NCBI Taxonomy" id="53468"/>
    <lineage>
        <taxon>Eukaryota</taxon>
        <taxon>Metazoa</taxon>
        <taxon>Spiralia</taxon>
        <taxon>Lophotrochozoa</taxon>
        <taxon>Platyhelminthes</taxon>
        <taxon>Cestoda</taxon>
        <taxon>Eucestoda</taxon>
        <taxon>Cyclophyllidea</taxon>
        <taxon>Mesocestoididae</taxon>
        <taxon>Mesocestoides</taxon>
    </lineage>
</organism>
<accession>A0A0R3UNG7</accession>
<dbReference type="EMBL" id="UXSR01005697">
    <property type="protein sequence ID" value="VDD83339.1"/>
    <property type="molecule type" value="Genomic_DNA"/>
</dbReference>
<keyword evidence="2" id="KW-1185">Reference proteome</keyword>
<sequence length="238" mass="26015">MLATMRHSDCCFEKNAIGSRANASTSQRQFINIFIRKSPNVPVRHTTFGETLALEYMNCKHVFVVFVVIALLPISIQCHGSTADSIVDSILDSFSVDLANFSIPDVPNLGKVEIIDVGSLIRACPTTINETAEDEILTLIVSACLNVSGTVINMPDKSVSASVGQAKFDVTLTISKAPEPTIEVTISIPVWKSVKVHGSFWFTLFVSPFLQSPTIVSFLLESVIESSLQKVKLEHLFI</sequence>
<dbReference type="Proteomes" id="UP000267029">
    <property type="component" value="Unassembled WGS sequence"/>
</dbReference>
<proteinExistence type="predicted"/>
<dbReference type="AlphaFoldDB" id="A0A0R3UNG7"/>
<protein>
    <submittedName>
        <fullName evidence="1">Uncharacterized protein</fullName>
    </submittedName>
</protein>